<dbReference type="RefSeq" id="WP_307256133.1">
    <property type="nucleotide sequence ID" value="NZ_JAUSUC010000004.1"/>
</dbReference>
<evidence type="ECO:0000256" key="3">
    <source>
        <dbReference type="ARBA" id="ARBA00004496"/>
    </source>
</evidence>
<dbReference type="PIRSF" id="PIRSF000412">
    <property type="entry name" value="SHMT"/>
    <property type="match status" value="1"/>
</dbReference>
<dbReference type="EC" id="2.1.2.1" evidence="12"/>
<feature type="binding site" evidence="12">
    <location>
        <position position="240"/>
    </location>
    <ligand>
        <name>(6S)-5,6,7,8-tetrahydrofolate</name>
        <dbReference type="ChEBI" id="CHEBI:57453"/>
    </ligand>
</feature>
<keyword evidence="6 12" id="KW-0963">Cytoplasm</keyword>
<dbReference type="GO" id="GO:0004372">
    <property type="term" value="F:glycine hydroxymethyltransferase activity"/>
    <property type="evidence" value="ECO:0007669"/>
    <property type="project" value="UniProtKB-UniRule"/>
</dbReference>
<evidence type="ECO:0000256" key="13">
    <source>
        <dbReference type="PIRSR" id="PIRSR000412-50"/>
    </source>
</evidence>
<feature type="binding site" evidence="12">
    <location>
        <begin position="349"/>
        <end position="351"/>
    </location>
    <ligand>
        <name>(6S)-5,6,7,8-tetrahydrofolate</name>
        <dbReference type="ChEBI" id="CHEBI:57453"/>
    </ligand>
</feature>
<dbReference type="NCBIfam" id="NF000586">
    <property type="entry name" value="PRK00011.1"/>
    <property type="match status" value="1"/>
</dbReference>
<comment type="cofactor">
    <cofactor evidence="2 12 13">
        <name>pyridoxal 5'-phosphate</name>
        <dbReference type="ChEBI" id="CHEBI:597326"/>
    </cofactor>
</comment>
<dbReference type="GO" id="GO:0005829">
    <property type="term" value="C:cytosol"/>
    <property type="evidence" value="ECO:0007669"/>
    <property type="project" value="TreeGrafter"/>
</dbReference>
<feature type="domain" description="Serine hydroxymethyltransferase-like" evidence="15">
    <location>
        <begin position="5"/>
        <end position="380"/>
    </location>
</feature>
<keyword evidence="9 12" id="KW-0808">Transferase</keyword>
<accession>A0AAJ1WI85</accession>
<evidence type="ECO:0000256" key="7">
    <source>
        <dbReference type="ARBA" id="ARBA00022563"/>
    </source>
</evidence>
<dbReference type="Gene3D" id="3.90.1150.10">
    <property type="entry name" value="Aspartate Aminotransferase, domain 1"/>
    <property type="match status" value="1"/>
</dbReference>
<dbReference type="Pfam" id="PF00464">
    <property type="entry name" value="SHMT"/>
    <property type="match status" value="1"/>
</dbReference>
<dbReference type="InterPro" id="IPR049943">
    <property type="entry name" value="Ser_HO-MeTrfase-like"/>
</dbReference>
<dbReference type="PROSITE" id="PS00096">
    <property type="entry name" value="SHMT"/>
    <property type="match status" value="1"/>
</dbReference>
<evidence type="ECO:0000256" key="5">
    <source>
        <dbReference type="ARBA" id="ARBA00011738"/>
    </source>
</evidence>
<dbReference type="PANTHER" id="PTHR11680:SF35">
    <property type="entry name" value="SERINE HYDROXYMETHYLTRANSFERASE 1"/>
    <property type="match status" value="1"/>
</dbReference>
<keyword evidence="17" id="KW-1185">Reference proteome</keyword>
<feature type="binding site" evidence="12">
    <location>
        <begin position="121"/>
        <end position="123"/>
    </location>
    <ligand>
        <name>(6S)-5,6,7,8-tetrahydrofolate</name>
        <dbReference type="ChEBI" id="CHEBI:57453"/>
    </ligand>
</feature>
<evidence type="ECO:0000256" key="8">
    <source>
        <dbReference type="ARBA" id="ARBA00022605"/>
    </source>
</evidence>
<comment type="catalytic activity">
    <reaction evidence="1 12">
        <text>(6R)-5,10-methylene-5,6,7,8-tetrahydrofolate + glycine + H2O = (6S)-5,6,7,8-tetrahydrofolate + L-serine</text>
        <dbReference type="Rhea" id="RHEA:15481"/>
        <dbReference type="ChEBI" id="CHEBI:15377"/>
        <dbReference type="ChEBI" id="CHEBI:15636"/>
        <dbReference type="ChEBI" id="CHEBI:33384"/>
        <dbReference type="ChEBI" id="CHEBI:57305"/>
        <dbReference type="ChEBI" id="CHEBI:57453"/>
        <dbReference type="EC" id="2.1.2.1"/>
    </reaction>
</comment>
<dbReference type="PANTHER" id="PTHR11680">
    <property type="entry name" value="SERINE HYDROXYMETHYLTRANSFERASE"/>
    <property type="match status" value="1"/>
</dbReference>
<gene>
    <name evidence="12" type="primary">glyA</name>
    <name evidence="16" type="ORF">J2S13_000539</name>
</gene>
<feature type="site" description="Plays an important role in substrate specificity" evidence="12">
    <location>
        <position position="225"/>
    </location>
</feature>
<evidence type="ECO:0000259" key="15">
    <source>
        <dbReference type="Pfam" id="PF00464"/>
    </source>
</evidence>
<comment type="pathway">
    <text evidence="12">Amino-acid biosynthesis; glycine biosynthesis; glycine from L-serine: step 1/1.</text>
</comment>
<evidence type="ECO:0000256" key="10">
    <source>
        <dbReference type="ARBA" id="ARBA00022898"/>
    </source>
</evidence>
<dbReference type="InterPro" id="IPR015421">
    <property type="entry name" value="PyrdxlP-dep_Trfase_major"/>
</dbReference>
<evidence type="ECO:0000256" key="12">
    <source>
        <dbReference type="HAMAP-Rule" id="MF_00051"/>
    </source>
</evidence>
<keyword evidence="14" id="KW-0175">Coiled coil</keyword>
<dbReference type="EMBL" id="JAUSUC010000004">
    <property type="protein sequence ID" value="MDQ0214143.1"/>
    <property type="molecule type" value="Genomic_DNA"/>
</dbReference>
<comment type="caution">
    <text evidence="16">The sequence shown here is derived from an EMBL/GenBank/DDBJ whole genome shotgun (WGS) entry which is preliminary data.</text>
</comment>
<feature type="modified residue" description="N6-(pyridoxal phosphate)lysine" evidence="12 13">
    <location>
        <position position="226"/>
    </location>
</feature>
<dbReference type="Gene3D" id="3.40.640.10">
    <property type="entry name" value="Type I PLP-dependent aspartate aminotransferase-like (Major domain)"/>
    <property type="match status" value="1"/>
</dbReference>
<evidence type="ECO:0000256" key="4">
    <source>
        <dbReference type="ARBA" id="ARBA00006376"/>
    </source>
</evidence>
<evidence type="ECO:0000313" key="16">
    <source>
        <dbReference type="EMBL" id="MDQ0214143.1"/>
    </source>
</evidence>
<dbReference type="InterPro" id="IPR015424">
    <property type="entry name" value="PyrdxlP-dep_Trfase"/>
</dbReference>
<evidence type="ECO:0000256" key="1">
    <source>
        <dbReference type="ARBA" id="ARBA00001528"/>
    </source>
</evidence>
<comment type="similarity">
    <text evidence="4 12">Belongs to the SHMT family.</text>
</comment>
<dbReference type="CDD" id="cd00378">
    <property type="entry name" value="SHMT"/>
    <property type="match status" value="1"/>
</dbReference>
<feature type="coiled-coil region" evidence="14">
    <location>
        <begin position="5"/>
        <end position="32"/>
    </location>
</feature>
<comment type="pathway">
    <text evidence="12">One-carbon metabolism; tetrahydrofolate interconversion.</text>
</comment>
<comment type="subunit">
    <text evidence="5 12">Homodimer.</text>
</comment>
<dbReference type="InterPro" id="IPR019798">
    <property type="entry name" value="Ser_HO-MeTrfase_PLP_BS"/>
</dbReference>
<dbReference type="FunFam" id="3.40.640.10:FF:000001">
    <property type="entry name" value="Serine hydroxymethyltransferase"/>
    <property type="match status" value="1"/>
</dbReference>
<organism evidence="16 17">
    <name type="scientific">Oikeobacillus pervagus</name>
    <dbReference type="NCBI Taxonomy" id="1325931"/>
    <lineage>
        <taxon>Bacteria</taxon>
        <taxon>Bacillati</taxon>
        <taxon>Bacillota</taxon>
        <taxon>Bacilli</taxon>
        <taxon>Bacillales</taxon>
        <taxon>Bacillaceae</taxon>
        <taxon>Oikeobacillus</taxon>
    </lineage>
</organism>
<evidence type="ECO:0000256" key="2">
    <source>
        <dbReference type="ARBA" id="ARBA00001933"/>
    </source>
</evidence>
<sequence length="411" mass="45009">MSKIAAQDQAVYEAIQAELKRQREKIELIASENFVSEAVMEAQGSVLTNKYAEGYPGRRYYGGCEHVDVVENLARDRAKEIFGAEHVNVQPHSGAQANMAVYFTILEPGDTVLGMNLSHGGHLTHGSPVNFSGVQYNFIEYGVDKETHRIDYDDVRAKAQEHKPKLIVAGASAYPREIDFAKFREIADEVGAYLMVDMAHIAGLVAAGLHQNPVEYADFVTTTTHKTLRGPRGGMIMCKEEFAKKIDKSIFPGIQGGPLMHVIAAKAIALGEALQDDFKQYAQNIINNAKRLAEGLQKEGLELVSGGTDNHLLLVDVRSLNLTGKVAEHVLDEVGITVNKNTIPYDPESPFVTSGIRIGTAAVTSRGFGLEEMDEVASIIAFTLKNHEDEAKLEEARKRVAALTSKSPLYE</sequence>
<reference evidence="16" key="1">
    <citation type="submission" date="2023-07" db="EMBL/GenBank/DDBJ databases">
        <title>Genomic Encyclopedia of Type Strains, Phase IV (KMG-IV): sequencing the most valuable type-strain genomes for metagenomic binning, comparative biology and taxonomic classification.</title>
        <authorList>
            <person name="Goeker M."/>
        </authorList>
    </citation>
    <scope>NUCLEOTIDE SEQUENCE</scope>
    <source>
        <strain evidence="16">DSM 23947</strain>
    </source>
</reference>
<feature type="binding site" evidence="12">
    <location>
        <position position="117"/>
    </location>
    <ligand>
        <name>(6S)-5,6,7,8-tetrahydrofolate</name>
        <dbReference type="ChEBI" id="CHEBI:57453"/>
    </ligand>
</feature>
<keyword evidence="8 12" id="KW-0028">Amino-acid biosynthesis</keyword>
<dbReference type="GO" id="GO:0030170">
    <property type="term" value="F:pyridoxal phosphate binding"/>
    <property type="evidence" value="ECO:0007669"/>
    <property type="project" value="UniProtKB-UniRule"/>
</dbReference>
<dbReference type="GO" id="GO:0035999">
    <property type="term" value="P:tetrahydrofolate interconversion"/>
    <property type="evidence" value="ECO:0007669"/>
    <property type="project" value="UniProtKB-UniRule"/>
</dbReference>
<name>A0AAJ1WI85_9BACI</name>
<dbReference type="AlphaFoldDB" id="A0AAJ1WI85"/>
<dbReference type="InterPro" id="IPR001085">
    <property type="entry name" value="Ser_HO-MeTrfase"/>
</dbReference>
<evidence type="ECO:0000256" key="6">
    <source>
        <dbReference type="ARBA" id="ARBA00022490"/>
    </source>
</evidence>
<proteinExistence type="inferred from homology"/>
<protein>
    <recommendedName>
        <fullName evidence="12">Serine hydroxymethyltransferase</fullName>
        <shortName evidence="12">SHMT</shortName>
        <shortName evidence="12">Serine methylase</shortName>
        <ecNumber evidence="12">2.1.2.1</ecNumber>
    </recommendedName>
</protein>
<dbReference type="FunFam" id="3.90.1150.10:FF:000003">
    <property type="entry name" value="Serine hydroxymethyltransferase"/>
    <property type="match status" value="1"/>
</dbReference>
<dbReference type="HAMAP" id="MF_00051">
    <property type="entry name" value="SHMT"/>
    <property type="match status" value="1"/>
</dbReference>
<dbReference type="SUPFAM" id="SSF53383">
    <property type="entry name" value="PLP-dependent transferases"/>
    <property type="match status" value="1"/>
</dbReference>
<comment type="subcellular location">
    <subcellularLocation>
        <location evidence="3 12">Cytoplasm</location>
    </subcellularLocation>
</comment>
<evidence type="ECO:0000313" key="17">
    <source>
        <dbReference type="Proteomes" id="UP001237207"/>
    </source>
</evidence>
<evidence type="ECO:0000256" key="11">
    <source>
        <dbReference type="ARBA" id="ARBA00054606"/>
    </source>
</evidence>
<dbReference type="InterPro" id="IPR015422">
    <property type="entry name" value="PyrdxlP-dep_Trfase_small"/>
</dbReference>
<evidence type="ECO:0000256" key="9">
    <source>
        <dbReference type="ARBA" id="ARBA00022679"/>
    </source>
</evidence>
<dbReference type="GO" id="GO:0019264">
    <property type="term" value="P:glycine biosynthetic process from serine"/>
    <property type="evidence" value="ECO:0007669"/>
    <property type="project" value="UniProtKB-UniRule"/>
</dbReference>
<comment type="function">
    <text evidence="11">Catalyzes the reversible interconversion of serine and glycine with tetrahydrofolate (THF) serving as the one-carbon carrier. This reaction serves as the major source of one-carbon groups required for the biosynthesis of purines, thymidylate, methionine, and other important biomolecules. Also exhibits THF-independent aldolase activity toward beta-hydroxyamino acids, producing glycine and aldehydes, via a retro-aldol mechanism. Thus, is able to catalyze the cleavage of L-allo-threonine.</text>
</comment>
<evidence type="ECO:0000256" key="14">
    <source>
        <dbReference type="SAM" id="Coils"/>
    </source>
</evidence>
<dbReference type="InterPro" id="IPR039429">
    <property type="entry name" value="SHMT-like_dom"/>
</dbReference>
<keyword evidence="10 12" id="KW-0663">Pyridoxal phosphate</keyword>
<keyword evidence="7 12" id="KW-0554">One-carbon metabolism</keyword>
<dbReference type="Proteomes" id="UP001237207">
    <property type="component" value="Unassembled WGS sequence"/>
</dbReference>